<comment type="caution">
    <text evidence="1">The sequence shown here is derived from an EMBL/GenBank/DDBJ whole genome shotgun (WGS) entry which is preliminary data.</text>
</comment>
<gene>
    <name evidence="1" type="ORF">AMJ87_13035</name>
</gene>
<organism evidence="1 2">
    <name type="scientific">candidate division WOR_3 bacterium SM23_60</name>
    <dbReference type="NCBI Taxonomy" id="1703780"/>
    <lineage>
        <taxon>Bacteria</taxon>
        <taxon>Bacteria division WOR-3</taxon>
    </lineage>
</organism>
<dbReference type="Pfam" id="PF12836">
    <property type="entry name" value="HHH_3"/>
    <property type="match status" value="1"/>
</dbReference>
<dbReference type="AlphaFoldDB" id="A0A0S8G750"/>
<feature type="non-terminal residue" evidence="1">
    <location>
        <position position="539"/>
    </location>
</feature>
<evidence type="ECO:0000313" key="1">
    <source>
        <dbReference type="EMBL" id="KPK67645.1"/>
    </source>
</evidence>
<reference evidence="1 2" key="1">
    <citation type="journal article" date="2015" name="Microbiome">
        <title>Genomic resolution of linkages in carbon, nitrogen, and sulfur cycling among widespread estuary sediment bacteria.</title>
        <authorList>
            <person name="Baker B.J."/>
            <person name="Lazar C.S."/>
            <person name="Teske A.P."/>
            <person name="Dick G.J."/>
        </authorList>
    </citation>
    <scope>NUCLEOTIDE SEQUENCE [LARGE SCALE GENOMIC DNA]</scope>
    <source>
        <strain evidence="1">SM23_60</strain>
    </source>
</reference>
<dbReference type="Gene3D" id="1.10.150.320">
    <property type="entry name" value="Photosystem II 12 kDa extrinsic protein"/>
    <property type="match status" value="1"/>
</dbReference>
<dbReference type="EMBL" id="LJUO01000208">
    <property type="protein sequence ID" value="KPK67645.1"/>
    <property type="molecule type" value="Genomic_DNA"/>
</dbReference>
<accession>A0A0S8G750</accession>
<dbReference type="Proteomes" id="UP000051096">
    <property type="component" value="Unassembled WGS sequence"/>
</dbReference>
<proteinExistence type="predicted"/>
<dbReference type="SUPFAM" id="SSF47781">
    <property type="entry name" value="RuvA domain 2-like"/>
    <property type="match status" value="1"/>
</dbReference>
<name>A0A0S8G750_UNCW3</name>
<evidence type="ECO:0000313" key="2">
    <source>
        <dbReference type="Proteomes" id="UP000051096"/>
    </source>
</evidence>
<evidence type="ECO:0008006" key="3">
    <source>
        <dbReference type="Google" id="ProtNLM"/>
    </source>
</evidence>
<protein>
    <recommendedName>
        <fullName evidence="3">Helix-hairpin-helix DNA-binding motif class 1 domain-containing protein</fullName>
    </recommendedName>
</protein>
<sequence>MTLLLFLSLISYEESLFEVEEGRDLEILLDEMESLARHPLDINAAGFDDLVKILYLTPTDCLKIIEYRMVHGPYNTTEDVLYVPGFDEALYDKIRPFITVKAKPLRIEKCNVRLRSITELPRSDLSEEYYTRSEVKYGDYSMHLITEKDPYEHSFLDYYAVGFFASNDERRCALGKYNLDLGSGVLLSPVGSFLYSTDFRVITRERGLFPYTSVLENSGFFGAAYSDSLLLRYTVFVSQQKLDGRIDTLGFARSFDASGEHTDSLSQSRKDQINEQLFGYDAHYRISDLQISNRSYWCMYDPPFVCADSTTQFYGDKFWTTGIGLNYYAESFVIVSELARSFRNRIGGLFGFNGQFSSCDVQLAGKYFQTGFYSPKGVEADDDYIGGVLVVRHRSSIADIGVTVSIDGDTEADSAKYKVQFNFEKKLGMVNAKLQTRWRWYGGERDYASSRAFLRVTPFRHLFFDIRLEDKYVYDMNSVSTGLFAALEMGFEFKAVRARLRYGVFDTDDYDARLYIYETDLPGVIKNRMLYGDGHYGFI</sequence>
<dbReference type="InterPro" id="IPR010994">
    <property type="entry name" value="RuvA_2-like"/>
</dbReference>